<dbReference type="EMBL" id="JBJURJ010000015">
    <property type="protein sequence ID" value="MFM9330799.1"/>
    <property type="molecule type" value="Genomic_DNA"/>
</dbReference>
<gene>
    <name evidence="1" type="ORF">ACI1P1_21145</name>
</gene>
<accession>A0ACC7P199</accession>
<protein>
    <submittedName>
        <fullName evidence="1">Uncharacterized protein</fullName>
    </submittedName>
</protein>
<evidence type="ECO:0000313" key="1">
    <source>
        <dbReference type="EMBL" id="MFM9330799.1"/>
    </source>
</evidence>
<organism evidence="1 2">
    <name type="scientific">Paenibacillus mesotrionivorans</name>
    <dbReference type="NCBI Taxonomy" id="3160968"/>
    <lineage>
        <taxon>Bacteria</taxon>
        <taxon>Bacillati</taxon>
        <taxon>Bacillota</taxon>
        <taxon>Bacilli</taxon>
        <taxon>Bacillales</taxon>
        <taxon>Paenibacillaceae</taxon>
        <taxon>Paenibacillus</taxon>
    </lineage>
</organism>
<reference evidence="1" key="1">
    <citation type="submission" date="2024-12" db="EMBL/GenBank/DDBJ databases">
        <authorList>
            <person name="Wu N."/>
        </authorList>
    </citation>
    <scope>NUCLEOTIDE SEQUENCE</scope>
    <source>
        <strain evidence="1">P15</strain>
    </source>
</reference>
<sequence>MKNRFYNKTPDQWMADQRDKLIREGDLYRTAEGMYRLTIQGEEKILELLMGLAGEPGNLLLLEQWYAERLETEGPFSNIHKTLPHQ</sequence>
<name>A0ACC7P199_9BACL</name>
<keyword evidence="2" id="KW-1185">Reference proteome</keyword>
<comment type="caution">
    <text evidence="1">The sequence shown here is derived from an EMBL/GenBank/DDBJ whole genome shotgun (WGS) entry which is preliminary data.</text>
</comment>
<proteinExistence type="predicted"/>
<evidence type="ECO:0000313" key="2">
    <source>
        <dbReference type="Proteomes" id="UP001631969"/>
    </source>
</evidence>
<dbReference type="Proteomes" id="UP001631969">
    <property type="component" value="Unassembled WGS sequence"/>
</dbReference>